<keyword evidence="6" id="KW-0186">Copper</keyword>
<name>A0A2B7XQF2_9EURO</name>
<evidence type="ECO:0000313" key="13">
    <source>
        <dbReference type="EMBL" id="PGH11200.1"/>
    </source>
</evidence>
<dbReference type="SUPFAM" id="SSF49899">
    <property type="entry name" value="Concanavalin A-like lectins/glucanases"/>
    <property type="match status" value="1"/>
</dbReference>
<dbReference type="PRINTS" id="PR00092">
    <property type="entry name" value="TYROSINASE"/>
</dbReference>
<dbReference type="STRING" id="1447875.A0A2B7XQF2"/>
<gene>
    <name evidence="13" type="ORF">AJ79_05042</name>
</gene>
<keyword evidence="5" id="KW-0560">Oxidoreductase</keyword>
<dbReference type="Gene3D" id="1.10.1280.10">
    <property type="entry name" value="Di-copper center containing domain from catechol oxidase"/>
    <property type="match status" value="1"/>
</dbReference>
<evidence type="ECO:0000256" key="10">
    <source>
        <dbReference type="ARBA" id="ARBA00048881"/>
    </source>
</evidence>
<dbReference type="GO" id="GO:0004503">
    <property type="term" value="F:tyrosinase activity"/>
    <property type="evidence" value="ECO:0007669"/>
    <property type="project" value="UniProtKB-EC"/>
</dbReference>
<comment type="cofactor">
    <cofactor evidence="1">
        <name>Cu(2+)</name>
        <dbReference type="ChEBI" id="CHEBI:29036"/>
    </cofactor>
</comment>
<dbReference type="InterPro" id="IPR013320">
    <property type="entry name" value="ConA-like_dom_sf"/>
</dbReference>
<dbReference type="Proteomes" id="UP000223968">
    <property type="component" value="Unassembled WGS sequence"/>
</dbReference>
<dbReference type="Pfam" id="PF18132">
    <property type="entry name" value="Tyrosinase_C"/>
    <property type="match status" value="1"/>
</dbReference>
<dbReference type="AlphaFoldDB" id="A0A2B7XQF2"/>
<feature type="region of interest" description="Disordered" evidence="11">
    <location>
        <begin position="754"/>
        <end position="775"/>
    </location>
</feature>
<keyword evidence="14" id="KW-1185">Reference proteome</keyword>
<dbReference type="PROSITE" id="PS51304">
    <property type="entry name" value="GALECTIN"/>
    <property type="match status" value="1"/>
</dbReference>
<dbReference type="PANTHER" id="PTHR11474:SF76">
    <property type="entry name" value="SHKT DOMAIN-CONTAINING PROTEIN"/>
    <property type="match status" value="1"/>
</dbReference>
<dbReference type="PANTHER" id="PTHR11474">
    <property type="entry name" value="TYROSINASE FAMILY MEMBER"/>
    <property type="match status" value="1"/>
</dbReference>
<dbReference type="InterPro" id="IPR050316">
    <property type="entry name" value="Tyrosinase/Hemocyanin"/>
</dbReference>
<dbReference type="InterPro" id="IPR001079">
    <property type="entry name" value="Galectin_CRD"/>
</dbReference>
<evidence type="ECO:0000256" key="8">
    <source>
        <dbReference type="ARBA" id="ARBA00023101"/>
    </source>
</evidence>
<dbReference type="Pfam" id="PF00337">
    <property type="entry name" value="Gal-bind_lectin"/>
    <property type="match status" value="1"/>
</dbReference>
<dbReference type="EC" id="1.14.18.1" evidence="3"/>
<dbReference type="GO" id="GO:0030246">
    <property type="term" value="F:carbohydrate binding"/>
    <property type="evidence" value="ECO:0007669"/>
    <property type="project" value="InterPro"/>
</dbReference>
<keyword evidence="4" id="KW-0479">Metal-binding</keyword>
<keyword evidence="7" id="KW-0503">Monooxygenase</keyword>
<evidence type="ECO:0000256" key="11">
    <source>
        <dbReference type="SAM" id="MobiDB-lite"/>
    </source>
</evidence>
<sequence length="929" mass="106216">MSPGNHSGGLFYLYGRSTHRSHDRFVLCFAHVAAFEEWFDRVNKKYPEAKLCRQGAQFLSWESGTYGRLPLKVEENSELNDLKSKWWYKQLPDADSTSQPTSIIPPQDAQGWMIASRASTHGSETSTGGTSGEYYPITGIKAGWGPTPGQVPLRQEVNEWARCNPKQRTLFLLALSAFQKIPVQERDSYFQIAGIHGMPNQPWDEPDTPQKDADDKGYCNHANVLFPTWHRPYLLLYEQRIYEIMISEIIPKYPQSERAAWRKEADSWRLPYWDWGSAGKVPDICEGDQIDVLAPPGAPSKIDNPMYKFRMPNNAEMKSAKVFDMRADFDKQGRWLPYGSCRATSRWPTKSQTNASNPDWVKGVVNNAAAGQKLRQADWLDNQGKGTIAEMVYRLLTYDLEYRDYSCVTQPNPGQRKPNLDINIEYIHNNIHFWAGGNGHMGQIPVATFDPIFWLHHCNIDRITAIWQTLNPNKWFGKDTKGRFPQETIGLPDMVDPDTPLRPFHKNTAGDVWTSNQVRDWFALGYSYRELQKWLPKYNHGGSFDEHAYRKDILACVNKLYGCVRHQCLRYRHGSSRVPRGVRSIDGGMKSNDFAVSCRFQKYAFQGNPFNIEIYLAPQNGTPPDPENDYVMDVYNFSAPARVNGEIVCSNCERNESWDVQSTAYIPITYILNKMAEDPNTLASVEKSDVEAYLKKNLYWRVTMFGERLGRAEMEKVQMEILVSTVGANYYEEPTQISGYDNFEEIPSLRGDGSGAFDESRKVPSGGPRPAPPAKDLCLRGHLNLDRELGTNAAIKIHSSAVNLSRPDRYDNTEIRFMNGDDMLFRFGVRRRDRHITFNSHLNGHWGDRIDKPLEGVFVKQDTTFVVYDQGDSFEVTVDGQNVCNFPRRSPKNVQYLLYGLWDSRANSALADKLSVQHYVDTTWEEVLA</sequence>
<dbReference type="EMBL" id="PDNB01000076">
    <property type="protein sequence ID" value="PGH11200.1"/>
    <property type="molecule type" value="Genomic_DNA"/>
</dbReference>
<organism evidence="13 14">
    <name type="scientific">Helicocarpus griseus UAMH5409</name>
    <dbReference type="NCBI Taxonomy" id="1447875"/>
    <lineage>
        <taxon>Eukaryota</taxon>
        <taxon>Fungi</taxon>
        <taxon>Dikarya</taxon>
        <taxon>Ascomycota</taxon>
        <taxon>Pezizomycotina</taxon>
        <taxon>Eurotiomycetes</taxon>
        <taxon>Eurotiomycetidae</taxon>
        <taxon>Onygenales</taxon>
        <taxon>Ajellomycetaceae</taxon>
        <taxon>Helicocarpus</taxon>
    </lineage>
</organism>
<dbReference type="GO" id="GO:0042438">
    <property type="term" value="P:melanin biosynthetic process"/>
    <property type="evidence" value="ECO:0007669"/>
    <property type="project" value="UniProtKB-KW"/>
</dbReference>
<comment type="similarity">
    <text evidence="2">Belongs to the tyrosinase family.</text>
</comment>
<reference evidence="13 14" key="1">
    <citation type="submission" date="2017-10" db="EMBL/GenBank/DDBJ databases">
        <title>Comparative genomics in systemic dimorphic fungi from Ajellomycetaceae.</title>
        <authorList>
            <person name="Munoz J.F."/>
            <person name="Mcewen J.G."/>
            <person name="Clay O.K."/>
            <person name="Cuomo C.A."/>
        </authorList>
    </citation>
    <scope>NUCLEOTIDE SEQUENCE [LARGE SCALE GENOMIC DNA]</scope>
    <source>
        <strain evidence="13 14">UAMH5409</strain>
    </source>
</reference>
<dbReference type="Gene3D" id="2.60.120.200">
    <property type="match status" value="1"/>
</dbReference>
<comment type="catalytic activity">
    <reaction evidence="10">
        <text>L-tyrosine + O2 = L-dopaquinone + H2O</text>
        <dbReference type="Rhea" id="RHEA:18117"/>
        <dbReference type="ChEBI" id="CHEBI:15377"/>
        <dbReference type="ChEBI" id="CHEBI:15379"/>
        <dbReference type="ChEBI" id="CHEBI:57924"/>
        <dbReference type="ChEBI" id="CHEBI:58315"/>
        <dbReference type="EC" id="1.14.18.1"/>
    </reaction>
</comment>
<evidence type="ECO:0000256" key="6">
    <source>
        <dbReference type="ARBA" id="ARBA00023008"/>
    </source>
</evidence>
<accession>A0A2B7XQF2</accession>
<evidence type="ECO:0000256" key="1">
    <source>
        <dbReference type="ARBA" id="ARBA00001973"/>
    </source>
</evidence>
<dbReference type="SUPFAM" id="SSF48056">
    <property type="entry name" value="Di-copper centre-containing domain"/>
    <property type="match status" value="1"/>
</dbReference>
<dbReference type="OrthoDB" id="1658288at2759"/>
<evidence type="ECO:0000259" key="12">
    <source>
        <dbReference type="PROSITE" id="PS51304"/>
    </source>
</evidence>
<evidence type="ECO:0000256" key="3">
    <source>
        <dbReference type="ARBA" id="ARBA00011906"/>
    </source>
</evidence>
<dbReference type="PROSITE" id="PS00498">
    <property type="entry name" value="TYROSINASE_2"/>
    <property type="match status" value="1"/>
</dbReference>
<proteinExistence type="inferred from homology"/>
<dbReference type="Gene3D" id="2.60.310.20">
    <property type="match status" value="1"/>
</dbReference>
<dbReference type="InterPro" id="IPR008922">
    <property type="entry name" value="Di-copper_centre_dom_sf"/>
</dbReference>
<keyword evidence="8" id="KW-0470">Melanin biosynthesis</keyword>
<evidence type="ECO:0000256" key="5">
    <source>
        <dbReference type="ARBA" id="ARBA00023002"/>
    </source>
</evidence>
<evidence type="ECO:0000256" key="7">
    <source>
        <dbReference type="ARBA" id="ARBA00023033"/>
    </source>
</evidence>
<dbReference type="Pfam" id="PF00264">
    <property type="entry name" value="Tyrosinase"/>
    <property type="match status" value="1"/>
</dbReference>
<dbReference type="GO" id="GO:0046872">
    <property type="term" value="F:metal ion binding"/>
    <property type="evidence" value="ECO:0007669"/>
    <property type="project" value="UniProtKB-KW"/>
</dbReference>
<feature type="domain" description="Galectin" evidence="12">
    <location>
        <begin position="781"/>
        <end position="923"/>
    </location>
</feature>
<comment type="catalytic activity">
    <reaction evidence="9">
        <text>2 L-dopa + O2 = 2 L-dopaquinone + 2 H2O</text>
        <dbReference type="Rhea" id="RHEA:34287"/>
        <dbReference type="ChEBI" id="CHEBI:15377"/>
        <dbReference type="ChEBI" id="CHEBI:15379"/>
        <dbReference type="ChEBI" id="CHEBI:57504"/>
        <dbReference type="ChEBI" id="CHEBI:57924"/>
        <dbReference type="EC" id="1.14.18.1"/>
    </reaction>
</comment>
<evidence type="ECO:0000256" key="2">
    <source>
        <dbReference type="ARBA" id="ARBA00009928"/>
    </source>
</evidence>
<evidence type="ECO:0000256" key="9">
    <source>
        <dbReference type="ARBA" id="ARBA00048233"/>
    </source>
</evidence>
<dbReference type="InterPro" id="IPR041640">
    <property type="entry name" value="Tyrosinase_C"/>
</dbReference>
<protein>
    <recommendedName>
        <fullName evidence="3">tyrosinase</fullName>
        <ecNumber evidence="3">1.14.18.1</ecNumber>
    </recommendedName>
</protein>
<evidence type="ECO:0000313" key="14">
    <source>
        <dbReference type="Proteomes" id="UP000223968"/>
    </source>
</evidence>
<dbReference type="InterPro" id="IPR002227">
    <property type="entry name" value="Tyrosinase_Cu-bd"/>
</dbReference>
<evidence type="ECO:0000256" key="4">
    <source>
        <dbReference type="ARBA" id="ARBA00022723"/>
    </source>
</evidence>
<dbReference type="PROSITE" id="PS00497">
    <property type="entry name" value="TYROSINASE_1"/>
    <property type="match status" value="1"/>
</dbReference>
<comment type="caution">
    <text evidence="13">The sequence shown here is derived from an EMBL/GenBank/DDBJ whole genome shotgun (WGS) entry which is preliminary data.</text>
</comment>